<feature type="domain" description="CYTH" evidence="1">
    <location>
        <begin position="5"/>
        <end position="201"/>
    </location>
</feature>
<sequence>MADSTRETERKYAAPAAGDISWLHELGSVDPVASLAERGKQELDAVYYDTDDLRLTRTGASLRRRTGGTDSGWHLKLPLPGNSREEIRAPLSSENVPDELRDLALSRTRGAALRPVMRIRSTRTLRHLLDAKGDVLAELSMDVVDADAPLDGGHATWTEMEVELAGAGDPALLNGIEKVLHKNGVDRAQSAPKVVRALAETTPLLERTPDARTEGTPGSAGAYVLAYVDRLVDALTDIDPAVRRDAPDAVHRMRTTSRRLRGCLRSYRSVLDREVTDSIRRDLKWLAGELGVERDHEVLRERLTSGVGELPRELVLGPVNARLQAWDAARRAEGRRRTLDALASPRYLNLLEKLKLLAEGPPLRTKAAGKPEKVLVKALLKEYDRLAQRMDRALDMPSGPERDAAIHNARKVAKRLRYAAEAARPALGKPVRRLGKRVKDVQKVSGSQHDSVVTGDALRRLAVSAHAAGESGFTWGLLHGQERAAAGARERQLPEVWARARGAARRKALRR</sequence>
<dbReference type="Gene3D" id="1.40.20.10">
    <property type="entry name" value="CHAD domain"/>
    <property type="match status" value="1"/>
</dbReference>
<proteinExistence type="predicted"/>
<dbReference type="InterPro" id="IPR033469">
    <property type="entry name" value="CYTH-like_dom_sf"/>
</dbReference>
<dbReference type="EMBL" id="JBEXIP010000024">
    <property type="protein sequence ID" value="MET8436224.1"/>
    <property type="molecule type" value="Genomic_DNA"/>
</dbReference>
<dbReference type="SMART" id="SM01118">
    <property type="entry name" value="CYTH"/>
    <property type="match status" value="1"/>
</dbReference>
<evidence type="ECO:0000313" key="4">
    <source>
        <dbReference type="Proteomes" id="UP001550044"/>
    </source>
</evidence>
<organism evidence="3 4">
    <name type="scientific">Streptomyces sp. 900116325</name>
    <dbReference type="NCBI Taxonomy" id="3154295"/>
    <lineage>
        <taxon>Bacteria</taxon>
        <taxon>Bacillati</taxon>
        <taxon>Actinomycetota</taxon>
        <taxon>Actinomycetes</taxon>
        <taxon>Kitasatosporales</taxon>
        <taxon>Streptomycetaceae</taxon>
        <taxon>Streptomyces</taxon>
    </lineage>
</organism>
<dbReference type="SMART" id="SM00880">
    <property type="entry name" value="CHAD"/>
    <property type="match status" value="1"/>
</dbReference>
<name>A0ABV2UEE6_9ACTN</name>
<dbReference type="SUPFAM" id="SSF55154">
    <property type="entry name" value="CYTH-like phosphatases"/>
    <property type="match status" value="1"/>
</dbReference>
<dbReference type="RefSeq" id="WP_356711232.1">
    <property type="nucleotide sequence ID" value="NZ_JBEXIP010000024.1"/>
</dbReference>
<dbReference type="PROSITE" id="PS51708">
    <property type="entry name" value="CHAD"/>
    <property type="match status" value="1"/>
</dbReference>
<accession>A0ABV2UEE6</accession>
<dbReference type="PANTHER" id="PTHR39339">
    <property type="entry name" value="SLR1444 PROTEIN"/>
    <property type="match status" value="1"/>
</dbReference>
<dbReference type="InterPro" id="IPR023577">
    <property type="entry name" value="CYTH_domain"/>
</dbReference>
<dbReference type="PROSITE" id="PS51707">
    <property type="entry name" value="CYTH"/>
    <property type="match status" value="1"/>
</dbReference>
<dbReference type="CDD" id="cd07374">
    <property type="entry name" value="CYTH-like_Pase"/>
    <property type="match status" value="1"/>
</dbReference>
<dbReference type="PANTHER" id="PTHR39339:SF1">
    <property type="entry name" value="CHAD DOMAIN-CONTAINING PROTEIN"/>
    <property type="match status" value="1"/>
</dbReference>
<comment type="caution">
    <text evidence="3">The sequence shown here is derived from an EMBL/GenBank/DDBJ whole genome shotgun (WGS) entry which is preliminary data.</text>
</comment>
<dbReference type="InterPro" id="IPR038186">
    <property type="entry name" value="CHAD_dom_sf"/>
</dbReference>
<evidence type="ECO:0000259" key="1">
    <source>
        <dbReference type="PROSITE" id="PS51707"/>
    </source>
</evidence>
<dbReference type="Pfam" id="PF05235">
    <property type="entry name" value="CHAD"/>
    <property type="match status" value="1"/>
</dbReference>
<reference evidence="3 4" key="1">
    <citation type="submission" date="2024-06" db="EMBL/GenBank/DDBJ databases">
        <title>The Natural Products Discovery Center: Release of the First 8490 Sequenced Strains for Exploring Actinobacteria Biosynthetic Diversity.</title>
        <authorList>
            <person name="Kalkreuter E."/>
            <person name="Kautsar S.A."/>
            <person name="Yang D."/>
            <person name="Bader C.D."/>
            <person name="Teijaro C.N."/>
            <person name="Fluegel L."/>
            <person name="Davis C.M."/>
            <person name="Simpson J.R."/>
            <person name="Lauterbach L."/>
            <person name="Steele A.D."/>
            <person name="Gui C."/>
            <person name="Meng S."/>
            <person name="Li G."/>
            <person name="Viehrig K."/>
            <person name="Ye F."/>
            <person name="Su P."/>
            <person name="Kiefer A.F."/>
            <person name="Nichols A."/>
            <person name="Cepeda A.J."/>
            <person name="Yan W."/>
            <person name="Fan B."/>
            <person name="Jiang Y."/>
            <person name="Adhikari A."/>
            <person name="Zheng C.-J."/>
            <person name="Schuster L."/>
            <person name="Cowan T.M."/>
            <person name="Smanski M.J."/>
            <person name="Chevrette M.G."/>
            <person name="De Carvalho L.P.S."/>
            <person name="Shen B."/>
        </authorList>
    </citation>
    <scope>NUCLEOTIDE SEQUENCE [LARGE SCALE GENOMIC DNA]</scope>
    <source>
        <strain evidence="3 4">NPDC005137</strain>
    </source>
</reference>
<dbReference type="InterPro" id="IPR007899">
    <property type="entry name" value="CHAD_dom"/>
</dbReference>
<evidence type="ECO:0000259" key="2">
    <source>
        <dbReference type="PROSITE" id="PS51708"/>
    </source>
</evidence>
<dbReference type="Pfam" id="PF01928">
    <property type="entry name" value="CYTH"/>
    <property type="match status" value="1"/>
</dbReference>
<evidence type="ECO:0000313" key="3">
    <source>
        <dbReference type="EMBL" id="MET8436224.1"/>
    </source>
</evidence>
<protein>
    <submittedName>
        <fullName evidence="3">CYTH and CHAD domain-containing protein</fullName>
    </submittedName>
</protein>
<dbReference type="Proteomes" id="UP001550044">
    <property type="component" value="Unassembled WGS sequence"/>
</dbReference>
<gene>
    <name evidence="3" type="ORF">ABZV61_26270</name>
</gene>
<dbReference type="Gene3D" id="2.40.320.10">
    <property type="entry name" value="Hypothetical Protein Pfu-838710-001"/>
    <property type="match status" value="1"/>
</dbReference>
<feature type="domain" description="CHAD" evidence="2">
    <location>
        <begin position="217"/>
        <end position="502"/>
    </location>
</feature>
<keyword evidence="4" id="KW-1185">Reference proteome</keyword>